<organism evidence="2 3">
    <name type="scientific">Culex pipiens pipiens</name>
    <name type="common">Northern house mosquito</name>
    <dbReference type="NCBI Taxonomy" id="38569"/>
    <lineage>
        <taxon>Eukaryota</taxon>
        <taxon>Metazoa</taxon>
        <taxon>Ecdysozoa</taxon>
        <taxon>Arthropoda</taxon>
        <taxon>Hexapoda</taxon>
        <taxon>Insecta</taxon>
        <taxon>Pterygota</taxon>
        <taxon>Neoptera</taxon>
        <taxon>Endopterygota</taxon>
        <taxon>Diptera</taxon>
        <taxon>Nematocera</taxon>
        <taxon>Culicoidea</taxon>
        <taxon>Culicidae</taxon>
        <taxon>Culicinae</taxon>
        <taxon>Culicini</taxon>
        <taxon>Culex</taxon>
        <taxon>Culex</taxon>
    </lineage>
</organism>
<evidence type="ECO:0000313" key="3">
    <source>
        <dbReference type="Proteomes" id="UP001562425"/>
    </source>
</evidence>
<dbReference type="InterPro" id="IPR013783">
    <property type="entry name" value="Ig-like_fold"/>
</dbReference>
<dbReference type="Gene3D" id="2.60.40.10">
    <property type="entry name" value="Immunoglobulins"/>
    <property type="match status" value="1"/>
</dbReference>
<feature type="domain" description="Immunoglobulin I-set" evidence="1">
    <location>
        <begin position="22"/>
        <end position="57"/>
    </location>
</feature>
<protein>
    <recommendedName>
        <fullName evidence="1">Immunoglobulin I-set domain-containing protein</fullName>
    </recommendedName>
</protein>
<dbReference type="AlphaFoldDB" id="A0ABD1CW01"/>
<name>A0ABD1CW01_CULPP</name>
<comment type="caution">
    <text evidence="2">The sequence shown here is derived from an EMBL/GenBank/DDBJ whole genome shotgun (WGS) entry which is preliminary data.</text>
</comment>
<evidence type="ECO:0000313" key="2">
    <source>
        <dbReference type="EMBL" id="KAL1380579.1"/>
    </source>
</evidence>
<dbReference type="SUPFAM" id="SSF48726">
    <property type="entry name" value="Immunoglobulin"/>
    <property type="match status" value="1"/>
</dbReference>
<dbReference type="InterPro" id="IPR036179">
    <property type="entry name" value="Ig-like_dom_sf"/>
</dbReference>
<reference evidence="2 3" key="1">
    <citation type="submission" date="2024-05" db="EMBL/GenBank/DDBJ databases">
        <title>Culex pipiens pipiens assembly and annotation.</title>
        <authorList>
            <person name="Alout H."/>
            <person name="Durand T."/>
        </authorList>
    </citation>
    <scope>NUCLEOTIDE SEQUENCE [LARGE SCALE GENOMIC DNA]</scope>
    <source>
        <strain evidence="2">HA-2024</strain>
        <tissue evidence="2">Whole body</tissue>
    </source>
</reference>
<dbReference type="Proteomes" id="UP001562425">
    <property type="component" value="Unassembled WGS sequence"/>
</dbReference>
<keyword evidence="3" id="KW-1185">Reference proteome</keyword>
<dbReference type="EMBL" id="JBEHCU010009048">
    <property type="protein sequence ID" value="KAL1380579.1"/>
    <property type="molecule type" value="Genomic_DNA"/>
</dbReference>
<sequence length="78" mass="8678">MLDLDDFRSNKELARVRIVDGGNLLISDVRPTDEGRYQCMAQNMVGSRESVSAKLTVQGRFPLINWGLAPTREGQAGR</sequence>
<dbReference type="Pfam" id="PF07679">
    <property type="entry name" value="I-set"/>
    <property type="match status" value="1"/>
</dbReference>
<proteinExistence type="predicted"/>
<evidence type="ECO:0000259" key="1">
    <source>
        <dbReference type="Pfam" id="PF07679"/>
    </source>
</evidence>
<dbReference type="InterPro" id="IPR013098">
    <property type="entry name" value="Ig_I-set"/>
</dbReference>
<accession>A0ABD1CW01</accession>
<gene>
    <name evidence="2" type="ORF">pipiens_000051</name>
</gene>
<feature type="non-terminal residue" evidence="2">
    <location>
        <position position="78"/>
    </location>
</feature>